<evidence type="ECO:0000313" key="4">
    <source>
        <dbReference type="EMBL" id="KIQ67513.1"/>
    </source>
</evidence>
<gene>
    <name evidence="4" type="ORF">Wenmar_03938</name>
</gene>
<proteinExistence type="predicted"/>
<sequence length="159" mass="16679">MTSPPSADAIRFRAAGRGDVPAIVALLRDDSLGAAREVEDLGDYLAAFDRIAAEGVTTILVGEDAAGEIVATCHLTILAGLSRRAALRAQVESVRVAASLRGQGIGAALMAEAERRAAAAGCTLVQLTSDVRRTRAAEFYRRTGYEATHLGFKKPIAVD</sequence>
<keyword evidence="2" id="KW-0012">Acyltransferase</keyword>
<keyword evidence="1" id="KW-0808">Transferase</keyword>
<feature type="domain" description="N-acetyltransferase" evidence="3">
    <location>
        <begin position="10"/>
        <end position="159"/>
    </location>
</feature>
<organism evidence="4 5">
    <name type="scientific">Wenxinia marina DSM 24838</name>
    <dbReference type="NCBI Taxonomy" id="1123501"/>
    <lineage>
        <taxon>Bacteria</taxon>
        <taxon>Pseudomonadati</taxon>
        <taxon>Pseudomonadota</taxon>
        <taxon>Alphaproteobacteria</taxon>
        <taxon>Rhodobacterales</taxon>
        <taxon>Roseobacteraceae</taxon>
        <taxon>Wenxinia</taxon>
    </lineage>
</organism>
<dbReference type="STRING" id="1123501.Wenmar_03938"/>
<evidence type="ECO:0000256" key="2">
    <source>
        <dbReference type="ARBA" id="ARBA00023315"/>
    </source>
</evidence>
<protein>
    <submittedName>
        <fullName evidence="4">Wenxma_21, whole genome shotgun sequence</fullName>
    </submittedName>
</protein>
<name>A0A0D0Q8T0_9RHOB</name>
<dbReference type="Pfam" id="PF00583">
    <property type="entry name" value="Acetyltransf_1"/>
    <property type="match status" value="1"/>
</dbReference>
<dbReference type="eggNOG" id="COG0454">
    <property type="taxonomic scope" value="Bacteria"/>
</dbReference>
<dbReference type="InterPro" id="IPR050832">
    <property type="entry name" value="Bact_Acetyltransf"/>
</dbReference>
<dbReference type="SUPFAM" id="SSF55729">
    <property type="entry name" value="Acyl-CoA N-acyltransferases (Nat)"/>
    <property type="match status" value="1"/>
</dbReference>
<reference evidence="4 5" key="1">
    <citation type="submission" date="2013-01" db="EMBL/GenBank/DDBJ databases">
        <authorList>
            <person name="Fiebig A."/>
            <person name="Goeker M."/>
            <person name="Klenk H.-P.P."/>
        </authorList>
    </citation>
    <scope>NUCLEOTIDE SEQUENCE [LARGE SCALE GENOMIC DNA]</scope>
    <source>
        <strain evidence="4 5">DSM 24838</strain>
    </source>
</reference>
<dbReference type="PANTHER" id="PTHR43877:SF2">
    <property type="entry name" value="AMINOALKYLPHOSPHONATE N-ACETYLTRANSFERASE-RELATED"/>
    <property type="match status" value="1"/>
</dbReference>
<dbReference type="AlphaFoldDB" id="A0A0D0Q8T0"/>
<comment type="caution">
    <text evidence="4">The sequence shown here is derived from an EMBL/GenBank/DDBJ whole genome shotgun (WGS) entry which is preliminary data.</text>
</comment>
<dbReference type="RefSeq" id="WP_018301734.1">
    <property type="nucleotide sequence ID" value="NZ_KB902278.1"/>
</dbReference>
<dbReference type="InterPro" id="IPR000182">
    <property type="entry name" value="GNAT_dom"/>
</dbReference>
<dbReference type="OrthoDB" id="9789603at2"/>
<dbReference type="PANTHER" id="PTHR43877">
    <property type="entry name" value="AMINOALKYLPHOSPHONATE N-ACETYLTRANSFERASE-RELATED-RELATED"/>
    <property type="match status" value="1"/>
</dbReference>
<accession>A0A0D0Q8T0</accession>
<dbReference type="GO" id="GO:0016747">
    <property type="term" value="F:acyltransferase activity, transferring groups other than amino-acyl groups"/>
    <property type="evidence" value="ECO:0007669"/>
    <property type="project" value="InterPro"/>
</dbReference>
<dbReference type="Gene3D" id="3.40.630.30">
    <property type="match status" value="1"/>
</dbReference>
<dbReference type="PROSITE" id="PS51186">
    <property type="entry name" value="GNAT"/>
    <property type="match status" value="1"/>
</dbReference>
<keyword evidence="5" id="KW-1185">Reference proteome</keyword>
<evidence type="ECO:0000313" key="5">
    <source>
        <dbReference type="Proteomes" id="UP000035100"/>
    </source>
</evidence>
<evidence type="ECO:0000259" key="3">
    <source>
        <dbReference type="PROSITE" id="PS51186"/>
    </source>
</evidence>
<dbReference type="CDD" id="cd04301">
    <property type="entry name" value="NAT_SF"/>
    <property type="match status" value="1"/>
</dbReference>
<dbReference type="Proteomes" id="UP000035100">
    <property type="component" value="Unassembled WGS sequence"/>
</dbReference>
<dbReference type="EMBL" id="AONG01000022">
    <property type="protein sequence ID" value="KIQ67513.1"/>
    <property type="molecule type" value="Genomic_DNA"/>
</dbReference>
<dbReference type="InterPro" id="IPR016181">
    <property type="entry name" value="Acyl_CoA_acyltransferase"/>
</dbReference>
<evidence type="ECO:0000256" key="1">
    <source>
        <dbReference type="ARBA" id="ARBA00022679"/>
    </source>
</evidence>